<evidence type="ECO:0000256" key="4">
    <source>
        <dbReference type="RuleBase" id="RU000499"/>
    </source>
</evidence>
<dbReference type="Pfam" id="PF00255">
    <property type="entry name" value="GSHPx"/>
    <property type="match status" value="1"/>
</dbReference>
<accession>C7RMC9</accession>
<name>C7RMC9_ACCRE</name>
<dbReference type="GO" id="GO:0034599">
    <property type="term" value="P:cellular response to oxidative stress"/>
    <property type="evidence" value="ECO:0007669"/>
    <property type="project" value="TreeGrafter"/>
</dbReference>
<evidence type="ECO:0000256" key="2">
    <source>
        <dbReference type="ARBA" id="ARBA00022559"/>
    </source>
</evidence>
<dbReference type="Gene3D" id="3.40.30.10">
    <property type="entry name" value="Glutaredoxin"/>
    <property type="match status" value="1"/>
</dbReference>
<dbReference type="HOGENOM" id="CLU_029507_1_3_4"/>
<evidence type="ECO:0000259" key="5">
    <source>
        <dbReference type="PROSITE" id="PS51352"/>
    </source>
</evidence>
<evidence type="ECO:0000256" key="3">
    <source>
        <dbReference type="ARBA" id="ARBA00023002"/>
    </source>
</evidence>
<reference evidence="6" key="1">
    <citation type="submission" date="2009-08" db="EMBL/GenBank/DDBJ databases">
        <authorList>
            <consortium name="US DOE Joint Genome Institute"/>
            <person name="Lucas S."/>
            <person name="Copeland A."/>
            <person name="Lapidus A."/>
            <person name="Glavina del Rio T."/>
            <person name="Dalin E."/>
            <person name="Tice H."/>
            <person name="Bruce D."/>
            <person name="Barry K."/>
            <person name="Pitluck S."/>
            <person name="Lowry S."/>
            <person name="Larimer F."/>
            <person name="Land M."/>
            <person name="Hauser L."/>
            <person name="Kyrpides N."/>
            <person name="Ivanova N."/>
            <person name="McMahon K.D."/>
            <person name="Hugenholtz P."/>
        </authorList>
    </citation>
    <scope>NUCLEOTIDE SEQUENCE</scope>
    <source>
        <strain evidence="6">UW-1</strain>
    </source>
</reference>
<dbReference type="GO" id="GO:0004601">
    <property type="term" value="F:peroxidase activity"/>
    <property type="evidence" value="ECO:0007669"/>
    <property type="project" value="UniProtKB-KW"/>
</dbReference>
<dbReference type="InterPro" id="IPR029759">
    <property type="entry name" value="GPX_AS"/>
</dbReference>
<sequence>MSHLLALSFADAAPTLQNACPRLASLVDRNLARSIAKELDTASSAPARRSTRHVLDSPQAPGLTRLRSLLLPAVVLSVVFVLASPALAADSCPALLNHSFPSLQDQKPQSLCQWQGKVLLVVNTASYCGFTSQYDGLEKLYARLRDRGLVVVGFPSNDFGDQEPGSNKEIAEFCRLTYGVQFPMFAKATVVGKNASPLYAQLAKASGDAPQWNFHKYLIDRSGTRVLSFGSRVKPDDRELVARIDEFLGK</sequence>
<dbReference type="OrthoDB" id="9785502at2"/>
<dbReference type="eggNOG" id="COG0386">
    <property type="taxonomic scope" value="Bacteria"/>
</dbReference>
<comment type="similarity">
    <text evidence="1 4">Belongs to the glutathione peroxidase family.</text>
</comment>
<keyword evidence="3 4" id="KW-0560">Oxidoreductase</keyword>
<dbReference type="AlphaFoldDB" id="C7RMC9"/>
<gene>
    <name evidence="6" type="ordered locus">CAP2UW1_3961</name>
</gene>
<protein>
    <recommendedName>
        <fullName evidence="4">Glutathione peroxidase</fullName>
    </recommendedName>
</protein>
<dbReference type="InterPro" id="IPR000889">
    <property type="entry name" value="Glutathione_peroxidase"/>
</dbReference>
<dbReference type="PANTHER" id="PTHR11592:SF78">
    <property type="entry name" value="GLUTATHIONE PEROXIDASE"/>
    <property type="match status" value="1"/>
</dbReference>
<evidence type="ECO:0000256" key="1">
    <source>
        <dbReference type="ARBA" id="ARBA00006926"/>
    </source>
</evidence>
<feature type="domain" description="Thioredoxin" evidence="5">
    <location>
        <begin position="80"/>
        <end position="249"/>
    </location>
</feature>
<dbReference type="PROSITE" id="PS51355">
    <property type="entry name" value="GLUTATHIONE_PEROXID_3"/>
    <property type="match status" value="1"/>
</dbReference>
<dbReference type="SUPFAM" id="SSF52833">
    <property type="entry name" value="Thioredoxin-like"/>
    <property type="match status" value="1"/>
</dbReference>
<dbReference type="PRINTS" id="PR01011">
    <property type="entry name" value="GLUTPROXDASE"/>
</dbReference>
<keyword evidence="2 4" id="KW-0575">Peroxidase</keyword>
<dbReference type="InterPro" id="IPR013766">
    <property type="entry name" value="Thioredoxin_domain"/>
</dbReference>
<evidence type="ECO:0000313" key="6">
    <source>
        <dbReference type="EMBL" id="ACV37207.1"/>
    </source>
</evidence>
<proteinExistence type="inferred from homology"/>
<dbReference type="KEGG" id="app:CAP2UW1_3961"/>
<dbReference type="CDD" id="cd00340">
    <property type="entry name" value="GSH_Peroxidase"/>
    <property type="match status" value="1"/>
</dbReference>
<reference evidence="6" key="2">
    <citation type="submission" date="2009-09" db="EMBL/GenBank/DDBJ databases">
        <title>Complete sequence of chromosome of Candidatus Accumulibacter phosphatis clade IIA str. UW-1.</title>
        <authorList>
            <consortium name="US DOE Joint Genome Institute"/>
            <person name="Martin H.G."/>
            <person name="Ivanova N."/>
            <person name="Kunin V."/>
            <person name="Warnecke F."/>
            <person name="Barry K."/>
            <person name="He S."/>
            <person name="Salamov A."/>
            <person name="Szeto E."/>
            <person name="Dalin E."/>
            <person name="Pangilinan J.L."/>
            <person name="Lapidus A."/>
            <person name="Lowry S."/>
            <person name="Kyrpides N.C."/>
            <person name="McMahon K.D."/>
            <person name="Hugenholtz P."/>
        </authorList>
    </citation>
    <scope>NUCLEOTIDE SEQUENCE [LARGE SCALE GENOMIC DNA]</scope>
    <source>
        <strain evidence="6">UW-1</strain>
    </source>
</reference>
<dbReference type="PROSITE" id="PS51352">
    <property type="entry name" value="THIOREDOXIN_2"/>
    <property type="match status" value="1"/>
</dbReference>
<organism evidence="6">
    <name type="scientific">Accumulibacter regalis</name>
    <dbReference type="NCBI Taxonomy" id="522306"/>
    <lineage>
        <taxon>Bacteria</taxon>
        <taxon>Pseudomonadati</taxon>
        <taxon>Pseudomonadota</taxon>
        <taxon>Betaproteobacteria</taxon>
        <taxon>Candidatus Accumulibacter</taxon>
    </lineage>
</organism>
<dbReference type="EMBL" id="CP001715">
    <property type="protein sequence ID" value="ACV37207.1"/>
    <property type="molecule type" value="Genomic_DNA"/>
</dbReference>
<dbReference type="STRING" id="522306.CAP2UW1_3961"/>
<dbReference type="PANTHER" id="PTHR11592">
    <property type="entry name" value="GLUTATHIONE PEROXIDASE"/>
    <property type="match status" value="1"/>
</dbReference>
<dbReference type="PROSITE" id="PS00460">
    <property type="entry name" value="GLUTATHIONE_PEROXID_1"/>
    <property type="match status" value="1"/>
</dbReference>
<dbReference type="InterPro" id="IPR036249">
    <property type="entry name" value="Thioredoxin-like_sf"/>
</dbReference>